<reference evidence="13 14" key="1">
    <citation type="submission" date="2021-11" db="EMBL/GenBank/DDBJ databases">
        <title>Draft genome sequence of Actinomycetospora sp. SF1 isolated from the rhizosphere soil.</title>
        <authorList>
            <person name="Duangmal K."/>
            <person name="Chantavorakit T."/>
        </authorList>
    </citation>
    <scope>NUCLEOTIDE SEQUENCE [LARGE SCALE GENOMIC DNA]</scope>
    <source>
        <strain evidence="13 14">TBRC 5722</strain>
    </source>
</reference>
<evidence type="ECO:0000256" key="8">
    <source>
        <dbReference type="HAMAP-Rule" id="MF_00173"/>
    </source>
</evidence>
<evidence type="ECO:0000256" key="4">
    <source>
        <dbReference type="ARBA" id="ARBA00022491"/>
    </source>
</evidence>
<dbReference type="PANTHER" id="PTHR34471">
    <property type="entry name" value="ARGININE REPRESSOR"/>
    <property type="match status" value="1"/>
</dbReference>
<organism evidence="13 14">
    <name type="scientific">Actinomycetospora endophytica</name>
    <dbReference type="NCBI Taxonomy" id="2291215"/>
    <lineage>
        <taxon>Bacteria</taxon>
        <taxon>Bacillati</taxon>
        <taxon>Actinomycetota</taxon>
        <taxon>Actinomycetes</taxon>
        <taxon>Pseudonocardiales</taxon>
        <taxon>Pseudonocardiaceae</taxon>
        <taxon>Actinomycetospora</taxon>
    </lineage>
</organism>
<protein>
    <recommendedName>
        <fullName evidence="8 9">Arginine repressor</fullName>
    </recommendedName>
</protein>
<comment type="similarity">
    <text evidence="2 8">Belongs to the ArgR family.</text>
</comment>
<dbReference type="InterPro" id="IPR036388">
    <property type="entry name" value="WH-like_DNA-bd_sf"/>
</dbReference>
<evidence type="ECO:0000259" key="12">
    <source>
        <dbReference type="Pfam" id="PF02863"/>
    </source>
</evidence>
<dbReference type="InterPro" id="IPR001669">
    <property type="entry name" value="Arg_repress"/>
</dbReference>
<dbReference type="SUPFAM" id="SSF55252">
    <property type="entry name" value="C-terminal domain of arginine repressor"/>
    <property type="match status" value="1"/>
</dbReference>
<dbReference type="Proteomes" id="UP001199469">
    <property type="component" value="Unassembled WGS sequence"/>
</dbReference>
<feature type="domain" description="Arginine repressor DNA-binding" evidence="11">
    <location>
        <begin position="41"/>
        <end position="108"/>
    </location>
</feature>
<evidence type="ECO:0000256" key="3">
    <source>
        <dbReference type="ARBA" id="ARBA00022490"/>
    </source>
</evidence>
<feature type="compositionally biased region" description="Low complexity" evidence="10">
    <location>
        <begin position="1"/>
        <end position="11"/>
    </location>
</feature>
<evidence type="ECO:0000313" key="14">
    <source>
        <dbReference type="Proteomes" id="UP001199469"/>
    </source>
</evidence>
<gene>
    <name evidence="8" type="primary">argR</name>
    <name evidence="13" type="ORF">LQ327_23720</name>
</gene>
<evidence type="ECO:0000256" key="1">
    <source>
        <dbReference type="ARBA" id="ARBA00004496"/>
    </source>
</evidence>
<keyword evidence="7 8" id="KW-0804">Transcription</keyword>
<comment type="pathway">
    <text evidence="8">Amino-acid biosynthesis; L-arginine biosynthesis [regulation].</text>
</comment>
<keyword evidence="14" id="KW-1185">Reference proteome</keyword>
<keyword evidence="6 8" id="KW-0238">DNA-binding</keyword>
<keyword evidence="3 8" id="KW-0963">Cytoplasm</keyword>
<dbReference type="InterPro" id="IPR036251">
    <property type="entry name" value="Arg_repress_C_sf"/>
</dbReference>
<dbReference type="RefSeq" id="WP_230738255.1">
    <property type="nucleotide sequence ID" value="NZ_JAJNDB010000006.1"/>
</dbReference>
<dbReference type="PANTHER" id="PTHR34471:SF1">
    <property type="entry name" value="ARGININE REPRESSOR"/>
    <property type="match status" value="1"/>
</dbReference>
<evidence type="ECO:0000313" key="13">
    <source>
        <dbReference type="EMBL" id="MCD2196388.1"/>
    </source>
</evidence>
<dbReference type="SUPFAM" id="SSF46785">
    <property type="entry name" value="Winged helix' DNA-binding domain"/>
    <property type="match status" value="1"/>
</dbReference>
<keyword evidence="4 8" id="KW-0678">Repressor</keyword>
<feature type="domain" description="Arginine repressor C-terminal" evidence="12">
    <location>
        <begin position="124"/>
        <end position="189"/>
    </location>
</feature>
<evidence type="ECO:0000256" key="9">
    <source>
        <dbReference type="NCBIfam" id="TIGR01529"/>
    </source>
</evidence>
<dbReference type="HAMAP" id="MF_00173">
    <property type="entry name" value="Arg_repressor"/>
    <property type="match status" value="1"/>
</dbReference>
<proteinExistence type="inferred from homology"/>
<name>A0ABS8PDN5_9PSEU</name>
<accession>A0ABS8PDN5</accession>
<keyword evidence="5 8" id="KW-0805">Transcription regulation</keyword>
<dbReference type="Gene3D" id="1.10.10.10">
    <property type="entry name" value="Winged helix-like DNA-binding domain superfamily/Winged helix DNA-binding domain"/>
    <property type="match status" value="1"/>
</dbReference>
<dbReference type="InterPro" id="IPR020899">
    <property type="entry name" value="Arg_repress_C"/>
</dbReference>
<sequence>MSRVEGAAAEAPGDEEPVEVSPEDRAAVRERLERLRPAPSRASRQARIVTLISTQAVHSQTELAGMLAREGVEVTQATLSRDLDELGAVKLRGADGGAGRYVVPDDGSPVRGVTGGTDRLARLLAELLVSADHSGNLAVLRTPPGGAHYLASALDRASLAEVVGTIAGDDTVLVVAREPLDGAGLAELLSTLGTRPTRTTPDQQEEEQR</sequence>
<dbReference type="PRINTS" id="PR01467">
    <property type="entry name" value="ARGREPRESSOR"/>
</dbReference>
<dbReference type="Pfam" id="PF02863">
    <property type="entry name" value="Arg_repressor_C"/>
    <property type="match status" value="1"/>
</dbReference>
<comment type="subcellular location">
    <subcellularLocation>
        <location evidence="1 8">Cytoplasm</location>
    </subcellularLocation>
</comment>
<dbReference type="NCBIfam" id="NF002880">
    <property type="entry name" value="PRK03341.1"/>
    <property type="match status" value="1"/>
</dbReference>
<evidence type="ECO:0000259" key="11">
    <source>
        <dbReference type="Pfam" id="PF01316"/>
    </source>
</evidence>
<comment type="caution">
    <text evidence="13">The sequence shown here is derived from an EMBL/GenBank/DDBJ whole genome shotgun (WGS) entry which is preliminary data.</text>
</comment>
<keyword evidence="8" id="KW-0028">Amino-acid biosynthesis</keyword>
<feature type="region of interest" description="Disordered" evidence="10">
    <location>
        <begin position="1"/>
        <end position="25"/>
    </location>
</feature>
<evidence type="ECO:0000256" key="2">
    <source>
        <dbReference type="ARBA" id="ARBA00008316"/>
    </source>
</evidence>
<keyword evidence="8" id="KW-0055">Arginine biosynthesis</keyword>
<dbReference type="Pfam" id="PF01316">
    <property type="entry name" value="Arg_repressor"/>
    <property type="match status" value="1"/>
</dbReference>
<dbReference type="InterPro" id="IPR020900">
    <property type="entry name" value="Arg_repress_DNA-bd"/>
</dbReference>
<comment type="function">
    <text evidence="8">Regulates arginine biosynthesis genes.</text>
</comment>
<dbReference type="EMBL" id="JAJNDB010000006">
    <property type="protein sequence ID" value="MCD2196388.1"/>
    <property type="molecule type" value="Genomic_DNA"/>
</dbReference>
<dbReference type="Gene3D" id="3.30.1360.40">
    <property type="match status" value="1"/>
</dbReference>
<evidence type="ECO:0000256" key="10">
    <source>
        <dbReference type="SAM" id="MobiDB-lite"/>
    </source>
</evidence>
<evidence type="ECO:0000256" key="6">
    <source>
        <dbReference type="ARBA" id="ARBA00023125"/>
    </source>
</evidence>
<evidence type="ECO:0000256" key="7">
    <source>
        <dbReference type="ARBA" id="ARBA00023163"/>
    </source>
</evidence>
<dbReference type="InterPro" id="IPR036390">
    <property type="entry name" value="WH_DNA-bd_sf"/>
</dbReference>
<evidence type="ECO:0000256" key="5">
    <source>
        <dbReference type="ARBA" id="ARBA00023015"/>
    </source>
</evidence>
<dbReference type="NCBIfam" id="TIGR01529">
    <property type="entry name" value="argR_whole"/>
    <property type="match status" value="1"/>
</dbReference>